<dbReference type="Proteomes" id="UP001279734">
    <property type="component" value="Unassembled WGS sequence"/>
</dbReference>
<dbReference type="EMBL" id="BSYO01000020">
    <property type="protein sequence ID" value="GMH19254.1"/>
    <property type="molecule type" value="Genomic_DNA"/>
</dbReference>
<evidence type="ECO:0000313" key="1">
    <source>
        <dbReference type="EMBL" id="GMH19254.1"/>
    </source>
</evidence>
<proteinExistence type="predicted"/>
<organism evidence="1 2">
    <name type="scientific">Nepenthes gracilis</name>
    <name type="common">Slender pitcher plant</name>
    <dbReference type="NCBI Taxonomy" id="150966"/>
    <lineage>
        <taxon>Eukaryota</taxon>
        <taxon>Viridiplantae</taxon>
        <taxon>Streptophyta</taxon>
        <taxon>Embryophyta</taxon>
        <taxon>Tracheophyta</taxon>
        <taxon>Spermatophyta</taxon>
        <taxon>Magnoliopsida</taxon>
        <taxon>eudicotyledons</taxon>
        <taxon>Gunneridae</taxon>
        <taxon>Pentapetalae</taxon>
        <taxon>Caryophyllales</taxon>
        <taxon>Nepenthaceae</taxon>
        <taxon>Nepenthes</taxon>
    </lineage>
</organism>
<name>A0AAD3SY38_NEPGR</name>
<dbReference type="AlphaFoldDB" id="A0AAD3SY38"/>
<evidence type="ECO:0000313" key="2">
    <source>
        <dbReference type="Proteomes" id="UP001279734"/>
    </source>
</evidence>
<keyword evidence="2" id="KW-1185">Reference proteome</keyword>
<gene>
    <name evidence="1" type="ORF">Nepgr_021095</name>
</gene>
<sequence>MNVKDSINSVVVLQIPKDSIEQEEGSKECKSSVGPGVAGELKEPFSVQRSELPMRAAEESGIFPVKLPSDRMGPEVEQPSYHSIVFDAISLESKVEFQEDSAFDEKMVPASGMSDGLEEPSSVPELIGLAQKVTRFIPSDYSPSGLGLDSKSPPAVAVSATVSDAVYSEISIIERRPDMNSLDVDLESTPNSISSLSSKYLLDKSGLVEESVGVEVVETGNLRVLDCPPVNVSAQIPEAMAEEDVDIDPLGFALWMLITEKDARLHLNSLAPDQRYMFYAFIDNCCSFWLCGVDTILVLLTWTEVMPKSLWAAPLVRGQKDESETPMHMDGAICRIGGLYWSAHVCVGWQFSHFAS</sequence>
<protein>
    <submittedName>
        <fullName evidence="1">Uncharacterized protein</fullName>
    </submittedName>
</protein>
<comment type="caution">
    <text evidence="1">The sequence shown here is derived from an EMBL/GenBank/DDBJ whole genome shotgun (WGS) entry which is preliminary data.</text>
</comment>
<accession>A0AAD3SY38</accession>
<reference evidence="1" key="1">
    <citation type="submission" date="2023-05" db="EMBL/GenBank/DDBJ databases">
        <title>Nepenthes gracilis genome sequencing.</title>
        <authorList>
            <person name="Fukushima K."/>
        </authorList>
    </citation>
    <scope>NUCLEOTIDE SEQUENCE</scope>
    <source>
        <strain evidence="1">SING2019-196</strain>
    </source>
</reference>